<name>A0ABT4TBE2_9ACTN</name>
<dbReference type="InterPro" id="IPR043129">
    <property type="entry name" value="ATPase_NBD"/>
</dbReference>
<protein>
    <submittedName>
        <fullName evidence="3">ROK family protein</fullName>
    </submittedName>
</protein>
<dbReference type="EMBL" id="JAPNUD010000227">
    <property type="protein sequence ID" value="MDA0646812.1"/>
    <property type="molecule type" value="Genomic_DNA"/>
</dbReference>
<dbReference type="SUPFAM" id="SSF46785">
    <property type="entry name" value="Winged helix' DNA-binding domain"/>
    <property type="match status" value="1"/>
</dbReference>
<reference evidence="3 4" key="1">
    <citation type="submission" date="2022-11" db="EMBL/GenBank/DDBJ databases">
        <title>Nonomuraea corallina sp. nov., a new species of the genus Nonomuraea isolated from sea side sediment in Thai sea.</title>
        <authorList>
            <person name="Ngamcharungchit C."/>
            <person name="Matsumoto A."/>
            <person name="Suriyachadkun C."/>
            <person name="Panbangred W."/>
            <person name="Inahashi Y."/>
            <person name="Intra B."/>
        </authorList>
    </citation>
    <scope>NUCLEOTIDE SEQUENCE [LARGE SCALE GENOMIC DNA]</scope>
    <source>
        <strain evidence="3 4">DSM 43553</strain>
    </source>
</reference>
<dbReference type="Gene3D" id="1.10.10.10">
    <property type="entry name" value="Winged helix-like DNA-binding domain superfamily/Winged helix DNA-binding domain"/>
    <property type="match status" value="1"/>
</dbReference>
<comment type="caution">
    <text evidence="3">The sequence shown here is derived from an EMBL/GenBank/DDBJ whole genome shotgun (WGS) entry which is preliminary data.</text>
</comment>
<feature type="region of interest" description="Disordered" evidence="2">
    <location>
        <begin position="163"/>
        <end position="221"/>
    </location>
</feature>
<feature type="compositionally biased region" description="Low complexity" evidence="2">
    <location>
        <begin position="180"/>
        <end position="192"/>
    </location>
</feature>
<dbReference type="InterPro" id="IPR000600">
    <property type="entry name" value="ROK"/>
</dbReference>
<organism evidence="3 4">
    <name type="scientific">Nonomuraea ferruginea</name>
    <dbReference type="NCBI Taxonomy" id="46174"/>
    <lineage>
        <taxon>Bacteria</taxon>
        <taxon>Bacillati</taxon>
        <taxon>Actinomycetota</taxon>
        <taxon>Actinomycetes</taxon>
        <taxon>Streptosporangiales</taxon>
        <taxon>Streptosporangiaceae</taxon>
        <taxon>Nonomuraea</taxon>
    </lineage>
</organism>
<dbReference type="SUPFAM" id="SSF53067">
    <property type="entry name" value="Actin-like ATPase domain"/>
    <property type="match status" value="1"/>
</dbReference>
<evidence type="ECO:0000313" key="4">
    <source>
        <dbReference type="Proteomes" id="UP001212498"/>
    </source>
</evidence>
<evidence type="ECO:0000256" key="1">
    <source>
        <dbReference type="ARBA" id="ARBA00006479"/>
    </source>
</evidence>
<evidence type="ECO:0000256" key="2">
    <source>
        <dbReference type="SAM" id="MobiDB-lite"/>
    </source>
</evidence>
<gene>
    <name evidence="3" type="ORF">OUY24_39830</name>
</gene>
<dbReference type="RefSeq" id="WP_271279989.1">
    <property type="nucleotide sequence ID" value="NZ_BAABFD010000024.1"/>
</dbReference>
<proteinExistence type="inferred from homology"/>
<comment type="similarity">
    <text evidence="1">Belongs to the ROK (NagC/XylR) family.</text>
</comment>
<dbReference type="Gene3D" id="3.30.420.40">
    <property type="match status" value="3"/>
</dbReference>
<sequence>MSTPTDALQRLRRVHEDAVLSALRSAGALSRAQLTERTGLSRTTLFAIISDLMERDAVIETEAVPAEPRGRGRPAALVSLNPAAGLLLGLDLGRGRVRLAVANAAHQVVATASAALREDAAPAEQAEAAVRLVREVAAERGISLGALEAVGLGLVGVLDDHIRTPTPAPTTPALSEPTHAPSSPSESADAAGPPGPHARSGNAGPAGVAGPLGSRAGSGERAGLPEGVPARYLPLALRVAEEFGVRVAVDNNARLAALAEATWGVARPVRDMVYVRWSVGVGGGFLAGGRLLRGAHGAGGEVGHVSLDPGGPPCHCGGRGCLEGRIGGQRLLDACAARGVPLAGLDELVTAAQDRVPAVCEVVASAAADLGRVLAGTVTQLDPALVVVGGELAALGSLVLDPIRDAISRQALPRSPRQIEVTQADLGVNASAMGAIALLLHEEPSIPAHLRPALP</sequence>
<dbReference type="InterPro" id="IPR036390">
    <property type="entry name" value="WH_DNA-bd_sf"/>
</dbReference>
<dbReference type="InterPro" id="IPR036388">
    <property type="entry name" value="WH-like_DNA-bd_sf"/>
</dbReference>
<dbReference type="PANTHER" id="PTHR18964:SF149">
    <property type="entry name" value="BIFUNCTIONAL UDP-N-ACETYLGLUCOSAMINE 2-EPIMERASE_N-ACETYLMANNOSAMINE KINASE"/>
    <property type="match status" value="1"/>
</dbReference>
<accession>A0ABT4TBE2</accession>
<dbReference type="Proteomes" id="UP001212498">
    <property type="component" value="Unassembled WGS sequence"/>
</dbReference>
<keyword evidence="4" id="KW-1185">Reference proteome</keyword>
<dbReference type="Pfam" id="PF00480">
    <property type="entry name" value="ROK"/>
    <property type="match status" value="1"/>
</dbReference>
<dbReference type="PANTHER" id="PTHR18964">
    <property type="entry name" value="ROK (REPRESSOR, ORF, KINASE) FAMILY"/>
    <property type="match status" value="1"/>
</dbReference>
<evidence type="ECO:0000313" key="3">
    <source>
        <dbReference type="EMBL" id="MDA0646812.1"/>
    </source>
</evidence>